<reference evidence="11" key="1">
    <citation type="submission" date="2022-11" db="EMBL/GenBank/DDBJ databases">
        <authorList>
            <person name="Petersen C."/>
        </authorList>
    </citation>
    <scope>NUCLEOTIDE SEQUENCE</scope>
    <source>
        <strain evidence="11">IBT 19713</strain>
    </source>
</reference>
<evidence type="ECO:0000256" key="4">
    <source>
        <dbReference type="ARBA" id="ARBA00023015"/>
    </source>
</evidence>
<keyword evidence="7" id="KW-0687">Ribonucleoprotein</keyword>
<keyword evidence="12" id="KW-1185">Reference proteome</keyword>
<dbReference type="GO" id="GO:0003735">
    <property type="term" value="F:structural constituent of ribosome"/>
    <property type="evidence" value="ECO:0007669"/>
    <property type="project" value="TreeGrafter"/>
</dbReference>
<keyword evidence="6" id="KW-0804">Transcription</keyword>
<dbReference type="Proteomes" id="UP001150941">
    <property type="component" value="Unassembled WGS sequence"/>
</dbReference>
<dbReference type="Pfam" id="PF12829">
    <property type="entry name" value="Mhr1"/>
    <property type="match status" value="1"/>
</dbReference>
<evidence type="ECO:0000256" key="8">
    <source>
        <dbReference type="ARBA" id="ARBA00035185"/>
    </source>
</evidence>
<dbReference type="GO" id="GO:0005739">
    <property type="term" value="C:mitochondrion"/>
    <property type="evidence" value="ECO:0007669"/>
    <property type="project" value="UniProtKB-SubCell"/>
</dbReference>
<feature type="region of interest" description="Disordered" evidence="10">
    <location>
        <begin position="340"/>
        <end position="361"/>
    </location>
</feature>
<dbReference type="AlphaFoldDB" id="A0A9W9PH65"/>
<evidence type="ECO:0000256" key="2">
    <source>
        <dbReference type="ARBA" id="ARBA00010741"/>
    </source>
</evidence>
<evidence type="ECO:0000256" key="5">
    <source>
        <dbReference type="ARBA" id="ARBA00023128"/>
    </source>
</evidence>
<comment type="caution">
    <text evidence="11">The sequence shown here is derived from an EMBL/GenBank/DDBJ whole genome shotgun (WGS) entry which is preliminary data.</text>
</comment>
<evidence type="ECO:0000313" key="12">
    <source>
        <dbReference type="Proteomes" id="UP001150941"/>
    </source>
</evidence>
<dbReference type="RefSeq" id="XP_058334081.1">
    <property type="nucleotide sequence ID" value="XM_058470940.1"/>
</dbReference>
<feature type="coiled-coil region" evidence="9">
    <location>
        <begin position="241"/>
        <end position="271"/>
    </location>
</feature>
<keyword evidence="9" id="KW-0175">Coiled coil</keyword>
<dbReference type="GO" id="GO:1990904">
    <property type="term" value="C:ribonucleoprotein complex"/>
    <property type="evidence" value="ECO:0007669"/>
    <property type="project" value="UniProtKB-KW"/>
</dbReference>
<gene>
    <name evidence="11" type="ORF">N7468_001643</name>
</gene>
<keyword evidence="5" id="KW-0496">Mitochondrion</keyword>
<proteinExistence type="inferred from homology"/>
<evidence type="ECO:0000256" key="7">
    <source>
        <dbReference type="ARBA" id="ARBA00023274"/>
    </source>
</evidence>
<dbReference type="GeneID" id="83198243"/>
<accession>A0A9W9PH65</accession>
<evidence type="ECO:0000256" key="10">
    <source>
        <dbReference type="SAM" id="MobiDB-lite"/>
    </source>
</evidence>
<reference evidence="11" key="2">
    <citation type="journal article" date="2023" name="IMA Fungus">
        <title>Comparative genomic study of the Penicillium genus elucidates a diverse pangenome and 15 lateral gene transfer events.</title>
        <authorList>
            <person name="Petersen C."/>
            <person name="Sorensen T."/>
            <person name="Nielsen M.R."/>
            <person name="Sondergaard T.E."/>
            <person name="Sorensen J.L."/>
            <person name="Fitzpatrick D.A."/>
            <person name="Frisvad J.C."/>
            <person name="Nielsen K.L."/>
        </authorList>
    </citation>
    <scope>NUCLEOTIDE SEQUENCE</scope>
    <source>
        <strain evidence="11">IBT 19713</strain>
    </source>
</reference>
<dbReference type="EMBL" id="JAPQKS010000002">
    <property type="protein sequence ID" value="KAJ5246660.1"/>
    <property type="molecule type" value="Genomic_DNA"/>
</dbReference>
<evidence type="ECO:0000256" key="1">
    <source>
        <dbReference type="ARBA" id="ARBA00004173"/>
    </source>
</evidence>
<evidence type="ECO:0000256" key="3">
    <source>
        <dbReference type="ARBA" id="ARBA00022980"/>
    </source>
</evidence>
<name>A0A9W9PH65_9EURO</name>
<protein>
    <recommendedName>
        <fullName evidence="8">Large ribosomal subunit protein mL67</fullName>
    </recommendedName>
</protein>
<dbReference type="GO" id="GO:0005840">
    <property type="term" value="C:ribosome"/>
    <property type="evidence" value="ECO:0007669"/>
    <property type="project" value="UniProtKB-KW"/>
</dbReference>
<keyword evidence="4" id="KW-0805">Transcription regulation</keyword>
<dbReference type="OrthoDB" id="5333655at2759"/>
<dbReference type="GO" id="GO:0000150">
    <property type="term" value="F:DNA strand exchange activity"/>
    <property type="evidence" value="ECO:0007669"/>
    <property type="project" value="InterPro"/>
</dbReference>
<dbReference type="PANTHER" id="PTHR28184:SF1">
    <property type="entry name" value="LARGE RIBOSOMAL SUBUNIT PROTEIN ML67"/>
    <property type="match status" value="1"/>
</dbReference>
<evidence type="ECO:0000256" key="9">
    <source>
        <dbReference type="SAM" id="Coils"/>
    </source>
</evidence>
<feature type="compositionally biased region" description="Basic and acidic residues" evidence="10">
    <location>
        <begin position="340"/>
        <end position="353"/>
    </location>
</feature>
<evidence type="ECO:0000256" key="6">
    <source>
        <dbReference type="ARBA" id="ARBA00023163"/>
    </source>
</evidence>
<organism evidence="11 12">
    <name type="scientific">Penicillium chermesinum</name>
    <dbReference type="NCBI Taxonomy" id="63820"/>
    <lineage>
        <taxon>Eukaryota</taxon>
        <taxon>Fungi</taxon>
        <taxon>Dikarya</taxon>
        <taxon>Ascomycota</taxon>
        <taxon>Pezizomycotina</taxon>
        <taxon>Eurotiomycetes</taxon>
        <taxon>Eurotiomycetidae</taxon>
        <taxon>Eurotiales</taxon>
        <taxon>Aspergillaceae</taxon>
        <taxon>Penicillium</taxon>
    </lineage>
</organism>
<comment type="similarity">
    <text evidence="2">Belongs to the mitochondrion-specific ribosomal protein mL67 family.</text>
</comment>
<dbReference type="GO" id="GO:0003697">
    <property type="term" value="F:single-stranded DNA binding"/>
    <property type="evidence" value="ECO:0007669"/>
    <property type="project" value="InterPro"/>
</dbReference>
<keyword evidence="3" id="KW-0689">Ribosomal protein</keyword>
<sequence>MASTTQAAKQVSKALDSAAHKIIESTRVATGTQKARIDPQIPIQGKKREPGSNAFKEHEHRETMRLRKALDSVSHGKNIFVYTNVRTKQVVYSLTRYLQENNVLRQLIYHGKKTVPAELRRDMWAPYYSVHFSNSRLGLRAYQLLREFSMQRQLSPPPEMITVTEELLAAKRPKNPVEAEEFDKMNLKRIGKTMEKKERARVLMDQRATSVADIAAVVSIQDQAIADGFLERDGKRGYLTRKARQRRRAALKEAQEKAEENQAYVADLEARMSESQGEDVEIPEVVRILWRDVHDAQFAENWSKNVRHGQLQLSPDAQIMPMGVPEPANIEELEELEEMRQKEAAKAAKEPEKKKKLSFFS</sequence>
<dbReference type="InterPro" id="IPR024629">
    <property type="entry name" value="Ribosomal_mL67"/>
</dbReference>
<comment type="subcellular location">
    <subcellularLocation>
        <location evidence="1">Mitochondrion</location>
    </subcellularLocation>
</comment>
<evidence type="ECO:0000313" key="11">
    <source>
        <dbReference type="EMBL" id="KAJ5246660.1"/>
    </source>
</evidence>
<dbReference type="PANTHER" id="PTHR28184">
    <property type="entry name" value="MITOCHONDRIAL HOMOLOGOUS RECOMBINATION PROTEIN 1"/>
    <property type="match status" value="1"/>
</dbReference>